<dbReference type="KEGG" id="xop:PXO_03978"/>
<proteinExistence type="predicted"/>
<dbReference type="EMBL" id="CP000967">
    <property type="protein sequence ID" value="ACD57255.1"/>
    <property type="molecule type" value="Genomic_DNA"/>
</dbReference>
<dbReference type="HOGENOM" id="CLU_2774997_0_0_6"/>
<dbReference type="AlphaFoldDB" id="A0A0K0GGM5"/>
<reference evidence="1 2" key="1">
    <citation type="journal article" date="2008" name="BMC Genomics">
        <title>Genome sequence and rapid evolution of the rice pathogen Xanthomonas oryzae pv. oryzae PXO99A.</title>
        <authorList>
            <person name="Salzberg S.L."/>
            <person name="Sommer D.D."/>
            <person name="Schatz M.C."/>
            <person name="Phillippy A.M."/>
            <person name="Rabinowicz P.D."/>
            <person name="Tsuge S."/>
            <person name="Furutani A."/>
            <person name="Ochiai H."/>
            <person name="Delcher A.L."/>
            <person name="Kelley D."/>
            <person name="Madupu R."/>
            <person name="Puiu D."/>
            <person name="Radune D."/>
            <person name="Shumway M."/>
            <person name="Trapnell C."/>
            <person name="Aparna G."/>
            <person name="Jha G."/>
            <person name="Pandey A."/>
            <person name="Patil P.B."/>
            <person name="Ishihara H."/>
            <person name="Meyer D.F."/>
            <person name="Szurek B."/>
            <person name="Verdier V."/>
            <person name="Koebnik R."/>
            <person name="Dow J.M."/>
            <person name="Ryan R.P."/>
            <person name="Hirata H."/>
            <person name="Tsuyumu S."/>
            <person name="Won Lee S."/>
            <person name="Seo Y.S."/>
            <person name="Sriariyanum M."/>
            <person name="Ronald P.C."/>
            <person name="Sonti R.V."/>
            <person name="Van Sluys M.A."/>
            <person name="Leach J.E."/>
            <person name="White F.F."/>
            <person name="Bogdanove A.J."/>
        </authorList>
    </citation>
    <scope>NUCLEOTIDE SEQUENCE [LARGE SCALE GENOMIC DNA]</scope>
    <source>
        <strain evidence="1 2">PXO99A</strain>
    </source>
</reference>
<protein>
    <submittedName>
        <fullName evidence="1">Uncharacterized protein</fullName>
    </submittedName>
</protein>
<accession>A0A0K0GGM5</accession>
<name>A0A0K0GGM5_XANOP</name>
<sequence length="69" mass="7695">MAKCRPNASVVAFSPTAPCAGQLHGSISGHVLARRQPRNAGVCEPLRRNRRVREPLNNAWRCERIWGFA</sequence>
<gene>
    <name evidence="1" type="ordered locus">PXO_03978</name>
</gene>
<evidence type="ECO:0000313" key="1">
    <source>
        <dbReference type="EMBL" id="ACD57255.1"/>
    </source>
</evidence>
<organism evidence="1 2">
    <name type="scientific">Xanthomonas oryzae pv. oryzae (strain PXO99A)</name>
    <dbReference type="NCBI Taxonomy" id="360094"/>
    <lineage>
        <taxon>Bacteria</taxon>
        <taxon>Pseudomonadati</taxon>
        <taxon>Pseudomonadota</taxon>
        <taxon>Gammaproteobacteria</taxon>
        <taxon>Lysobacterales</taxon>
        <taxon>Lysobacteraceae</taxon>
        <taxon>Xanthomonas</taxon>
    </lineage>
</organism>
<evidence type="ECO:0000313" key="2">
    <source>
        <dbReference type="Proteomes" id="UP000001740"/>
    </source>
</evidence>
<dbReference type="Proteomes" id="UP000001740">
    <property type="component" value="Chromosome"/>
</dbReference>